<dbReference type="PANTHER" id="PTHR37953:SF1">
    <property type="entry name" value="UPF0127 PROTEIN MJ1496"/>
    <property type="match status" value="1"/>
</dbReference>
<dbReference type="InterPro" id="IPR003795">
    <property type="entry name" value="DUF192"/>
</dbReference>
<dbReference type="PROSITE" id="PS51257">
    <property type="entry name" value="PROKAR_LIPOPROTEIN"/>
    <property type="match status" value="1"/>
</dbReference>
<accession>A0AA96WIV1</accession>
<sequence>MRRGFSRIQSVGLSVGASLLLLSCSVTPATRAGNPAASPIELSQDPTVQEDLAQMLPISAEAEIAGQIIQLEVARTPQQQAQGLMYRPALPDDRGMLFPLDPPRIASFWMKNTPQPLDMVFLLDGEVKAVIANVPPCTSQPCPTYGPGTRVNQVIELRGGRAAELGLKAGDQIKIRFLETER</sequence>
<dbReference type="PANTHER" id="PTHR37953">
    <property type="entry name" value="UPF0127 PROTEIN MJ1496"/>
    <property type="match status" value="1"/>
</dbReference>
<dbReference type="AlphaFoldDB" id="A0AA96WIV1"/>
<feature type="signal peptide" evidence="1">
    <location>
        <begin position="1"/>
        <end position="28"/>
    </location>
</feature>
<dbReference type="InterPro" id="IPR038695">
    <property type="entry name" value="Saro_0823-like_sf"/>
</dbReference>
<name>A0AA96WIV1_9CYAN</name>
<dbReference type="Pfam" id="PF02643">
    <property type="entry name" value="DUF192"/>
    <property type="match status" value="1"/>
</dbReference>
<dbReference type="EMBL" id="CP053586">
    <property type="protein sequence ID" value="WNZ26363.1"/>
    <property type="molecule type" value="Genomic_DNA"/>
</dbReference>
<proteinExistence type="predicted"/>
<evidence type="ECO:0000313" key="2">
    <source>
        <dbReference type="EMBL" id="WNZ26363.1"/>
    </source>
</evidence>
<protein>
    <submittedName>
        <fullName evidence="2">DUF192 domain-containing protein</fullName>
    </submittedName>
</protein>
<reference evidence="2" key="1">
    <citation type="submission" date="2020-05" db="EMBL/GenBank/DDBJ databases">
        <authorList>
            <person name="Zhu T."/>
            <person name="Keshari N."/>
            <person name="Lu X."/>
        </authorList>
    </citation>
    <scope>NUCLEOTIDE SEQUENCE</scope>
    <source>
        <strain evidence="2">NK1-12</strain>
    </source>
</reference>
<dbReference type="Gene3D" id="2.60.120.1140">
    <property type="entry name" value="Protein of unknown function DUF192"/>
    <property type="match status" value="1"/>
</dbReference>
<feature type="chain" id="PRO_5041665753" evidence="1">
    <location>
        <begin position="29"/>
        <end position="182"/>
    </location>
</feature>
<keyword evidence="1" id="KW-0732">Signal</keyword>
<evidence type="ECO:0000256" key="1">
    <source>
        <dbReference type="SAM" id="SignalP"/>
    </source>
</evidence>
<gene>
    <name evidence="2" type="ORF">HJG54_00590</name>
</gene>
<organism evidence="2">
    <name type="scientific">Leptolyngbya sp. NK1-12</name>
    <dbReference type="NCBI Taxonomy" id="2547451"/>
    <lineage>
        <taxon>Bacteria</taxon>
        <taxon>Bacillati</taxon>
        <taxon>Cyanobacteriota</taxon>
        <taxon>Cyanophyceae</taxon>
        <taxon>Leptolyngbyales</taxon>
        <taxon>Leptolyngbyaceae</taxon>
        <taxon>Leptolyngbya group</taxon>
        <taxon>Leptolyngbya</taxon>
    </lineage>
</organism>